<dbReference type="Proteomes" id="UP000190341">
    <property type="component" value="Unassembled WGS sequence"/>
</dbReference>
<sequence length="161" mass="17344">MKLHRAICTFSLFLLLLAAPAWAGDFSEPRPGLHTGGQPSEARLEDFAGQGVKTVIDLRGEGEDRGYDEVAATKRLGLRYERLPIEGAEDLTPANAARLKQLLESGGNQVLLHCASGNRVGALLALMAQQEEGATREQALELGRQAGMKSLTPVVEEKLQP</sequence>
<dbReference type="Pfam" id="PF22741">
    <property type="entry name" value="PTP-NADK"/>
    <property type="match status" value="1"/>
</dbReference>
<dbReference type="EMBL" id="FUZV01000001">
    <property type="protein sequence ID" value="SKC67438.1"/>
    <property type="molecule type" value="Genomic_DNA"/>
</dbReference>
<evidence type="ECO:0000259" key="2">
    <source>
        <dbReference type="Pfam" id="PF22741"/>
    </source>
</evidence>
<dbReference type="STRING" id="428993.SAMN06296058_2059"/>
<protein>
    <submittedName>
        <fullName evidence="3">TIGR01244 family protein</fullName>
    </submittedName>
</protein>
<dbReference type="InterPro" id="IPR029021">
    <property type="entry name" value="Prot-tyrosine_phosphatase-like"/>
</dbReference>
<reference evidence="3 4" key="1">
    <citation type="submission" date="2017-02" db="EMBL/GenBank/DDBJ databases">
        <authorList>
            <person name="Peterson S.W."/>
        </authorList>
    </citation>
    <scope>NUCLEOTIDE SEQUENCE [LARGE SCALE GENOMIC DNA]</scope>
    <source>
        <strain evidence="3 4">P15</strain>
    </source>
</reference>
<accession>A0A1T5KW40</accession>
<dbReference type="Gene3D" id="3.90.190.10">
    <property type="entry name" value="Protein tyrosine phosphatase superfamily"/>
    <property type="match status" value="1"/>
</dbReference>
<proteinExistence type="predicted"/>
<gene>
    <name evidence="3" type="ORF">SAMN06296058_2059</name>
</gene>
<dbReference type="RefSeq" id="WP_079724291.1">
    <property type="nucleotide sequence ID" value="NZ_BMCL01000002.1"/>
</dbReference>
<feature type="domain" description="DSP-PTPase phosphatase fused to NAD+ Kinase" evidence="2">
    <location>
        <begin position="33"/>
        <end position="140"/>
    </location>
</feature>
<dbReference type="InterPro" id="IPR055214">
    <property type="entry name" value="PTP-NADK"/>
</dbReference>
<dbReference type="AlphaFoldDB" id="A0A1T5KW40"/>
<dbReference type="OrthoDB" id="270335at2"/>
<evidence type="ECO:0000256" key="1">
    <source>
        <dbReference type="SAM" id="SignalP"/>
    </source>
</evidence>
<keyword evidence="1" id="KW-0732">Signal</keyword>
<keyword evidence="4" id="KW-1185">Reference proteome</keyword>
<evidence type="ECO:0000313" key="3">
    <source>
        <dbReference type="EMBL" id="SKC67438.1"/>
    </source>
</evidence>
<dbReference type="SUPFAM" id="SSF52799">
    <property type="entry name" value="(Phosphotyrosine protein) phosphatases II"/>
    <property type="match status" value="1"/>
</dbReference>
<evidence type="ECO:0000313" key="4">
    <source>
        <dbReference type="Proteomes" id="UP000190341"/>
    </source>
</evidence>
<organism evidence="3 4">
    <name type="scientific">Pseudoxanthomonas indica</name>
    <dbReference type="NCBI Taxonomy" id="428993"/>
    <lineage>
        <taxon>Bacteria</taxon>
        <taxon>Pseudomonadati</taxon>
        <taxon>Pseudomonadota</taxon>
        <taxon>Gammaproteobacteria</taxon>
        <taxon>Lysobacterales</taxon>
        <taxon>Lysobacteraceae</taxon>
        <taxon>Pseudoxanthomonas</taxon>
    </lineage>
</organism>
<name>A0A1T5KW40_9GAMM</name>
<feature type="signal peptide" evidence="1">
    <location>
        <begin position="1"/>
        <end position="23"/>
    </location>
</feature>
<feature type="chain" id="PRO_5013137852" evidence="1">
    <location>
        <begin position="24"/>
        <end position="161"/>
    </location>
</feature>